<name>A0ACC1RMX8_9APHY</name>
<gene>
    <name evidence="1" type="ORF">NM688_g9101</name>
</gene>
<protein>
    <submittedName>
        <fullName evidence="1">Uncharacterized protein</fullName>
    </submittedName>
</protein>
<dbReference type="EMBL" id="JANHOG010002695">
    <property type="protein sequence ID" value="KAJ3520850.1"/>
    <property type="molecule type" value="Genomic_DNA"/>
</dbReference>
<sequence length="148" mass="16919">MVPDPSTPRSRTPSPDRSSVAHSQPYRSYNHDYSQDVLQQAVDKIRLNDGIPPDSDDDHDPPVHPSAKALGKRRAVEDMDSNFDPNDMFYEHSNHSRRSDDLLSESSEESPQPPWHHPTHYVYDAAAERMQELIREGRMAAHLVDEVH</sequence>
<evidence type="ECO:0000313" key="2">
    <source>
        <dbReference type="Proteomes" id="UP001148662"/>
    </source>
</evidence>
<keyword evidence="2" id="KW-1185">Reference proteome</keyword>
<evidence type="ECO:0000313" key="1">
    <source>
        <dbReference type="EMBL" id="KAJ3520850.1"/>
    </source>
</evidence>
<reference evidence="1" key="1">
    <citation type="submission" date="2022-07" db="EMBL/GenBank/DDBJ databases">
        <title>Genome Sequence of Phlebia brevispora.</title>
        <authorList>
            <person name="Buettner E."/>
        </authorList>
    </citation>
    <scope>NUCLEOTIDE SEQUENCE</scope>
    <source>
        <strain evidence="1">MPL23</strain>
    </source>
</reference>
<comment type="caution">
    <text evidence="1">The sequence shown here is derived from an EMBL/GenBank/DDBJ whole genome shotgun (WGS) entry which is preliminary data.</text>
</comment>
<accession>A0ACC1RMX8</accession>
<proteinExistence type="predicted"/>
<organism evidence="1 2">
    <name type="scientific">Phlebia brevispora</name>
    <dbReference type="NCBI Taxonomy" id="194682"/>
    <lineage>
        <taxon>Eukaryota</taxon>
        <taxon>Fungi</taxon>
        <taxon>Dikarya</taxon>
        <taxon>Basidiomycota</taxon>
        <taxon>Agaricomycotina</taxon>
        <taxon>Agaricomycetes</taxon>
        <taxon>Polyporales</taxon>
        <taxon>Meruliaceae</taxon>
        <taxon>Phlebia</taxon>
    </lineage>
</organism>
<dbReference type="Proteomes" id="UP001148662">
    <property type="component" value="Unassembled WGS sequence"/>
</dbReference>